<dbReference type="EMBL" id="CACVKT020007191">
    <property type="protein sequence ID" value="CAC5406250.1"/>
    <property type="molecule type" value="Genomic_DNA"/>
</dbReference>
<dbReference type="PANTHER" id="PTHR46586">
    <property type="entry name" value="ANKYRIN REPEAT-CONTAINING PROTEIN"/>
    <property type="match status" value="1"/>
</dbReference>
<name>A0A6J8DGU6_MYTCO</name>
<dbReference type="PANTHER" id="PTHR46586:SF3">
    <property type="entry name" value="ANKYRIN REPEAT-CONTAINING PROTEIN"/>
    <property type="match status" value="1"/>
</dbReference>
<gene>
    <name evidence="2" type="ORF">MCOR_39844</name>
</gene>
<evidence type="ECO:0000259" key="1">
    <source>
        <dbReference type="Pfam" id="PF20720"/>
    </source>
</evidence>
<protein>
    <recommendedName>
        <fullName evidence="1">Novel STAND NTPase 3 domain-containing protein</fullName>
    </recommendedName>
</protein>
<sequence>MRFPDIKEDPEIATLVNILKDKINDGSLPIKLDGAEIGSLILFLSIENSVFKSDLEIREVLSSFIDHFIKVTNLRHWICSTDNKVKVIITDEYLWNSKYIREETQFQRKDRASSVLINLEVSKAGVESKEELIAVMRPIDTVCIDNSIDLKEEPKEDKEHNSEISTTVKQENWENFLKIAILVDDHLKDILVSLIECDLRVKHLTFEQFLNKNQHNIYHMCYDFGRCCRCLQAVSQKQSSRVLFPMHMEILFDKSNKLPGHRLSHGPTFCCSFAKAGISTDVLDVMLARCLLINFCADLFWYGCLQSQGPSFEDFLTQNKHLLYHLWQNNTKCCQCPSPLQIPVNRQIVNEKQWTDMFTTSLTATPCRQSSPSTNCICSISVIPGIIQDDLDPVLQHTLLQYCCSTLKSVETLMKIRRNVYGHMEKAQITDLDYDSYKNDIESAVLNLAVICGNEQEVKMALNDLKLRHLDYSLLVKYKDSLSNSIDDLTDVNALVHTVQNAVEQQTTKIQKIEQTKKSSFHDTTESKNGDEIRLTKLRKPIDITGSDIRYEESAQNTVDHTSAKIRRFKKNTQKSCQVLSLKLDSMEVAIPTKQEIVSRQEMSKRSRLLGLTQIEIEEHLKKCTFVETPALQACIKLLETNSLLILTGAAGTGKSRNSLEILHQFRVKHPEYESVKLTDLHDFTDFVPVEEKLVILFEDIFGRTHTRFIENTDVQIFDRLHACTIKGNNKIILTVRDTVRMSCGWVFNSHTIFHGKCEVDLSSQEFKMTKIEKELLLLKYFVANNIRLLDFNDQENFNEEAILDPQITATVNRVTLHNIVETEPLFGFPEACSLFTGNRKLTRLGLHFFKHPSKYLYEEIEKLRKNGKDNEQDRMSYVTLIYILLNDDVLDPDDIELEICFEILVSCYGISNKKLPACHIIDAANEMIGRYLIFHCDAGTYHFQHETIFECILISYSRVDPGLILSRLNFGFIREMVQLQNYTVREEEIVMKISTKYYSILANRIIEIIMSEHFNRSLSLNIQLLCESEVIRQNDECFMKYLIQKAHDAYFQPDYDLQTFVTYRGVCKLCKLYLPAYLLERITQQNQMNDSITLLVDHITLMLNSENEEDIEFVCKSSLLDAFLNVCNLENNENILDNIWVSVMSLNMSEVTEYVRSSINRVCSRCPMTTMKWMLNNIDRRKFDMNQLLKRACEFKRLDIVQFLCENINHYQLDFTAAFVAAMNNVWNDADESVSKWLIKNIDIQLFDMKTITSEVLEVGCNKDLKFLLKNVDNCMLDIKLVFNKIYKGGRRSIESLLKWMGTNVEKKKMNTLEMASMACMVEDFEVVKYLFKNIDLGPLDVKFVLMSSMNSKWQGDNKDLIQWICLNVDLKQINIMDIIDTAFKEVRYDELKILLKNNKEILNTVLRNACKNKQLELIKILLSVDDHNKLNMREAVRSVCVLEKMELLEFFLNNVDHRLYDVHHVLKESCRYGWVHIVKWLLDNIEHSSLDINTSMHTVLHREFLGPDNTLVRLLLQYPILDTVDVTEIIQECCWWGILNLVQLICEKKDHKQLDMKEAMNIACSRSHFDLVEWMLANIENNLFDMPTAFDKAIHADCDDLNASLITLLIGYTDHKLIDMANLLKIGCKQGWYDIVDWVLGNADHKV</sequence>
<feature type="domain" description="Novel STAND NTPase 3" evidence="1">
    <location>
        <begin position="626"/>
        <end position="781"/>
    </location>
</feature>
<dbReference type="Proteomes" id="UP000507470">
    <property type="component" value="Unassembled WGS sequence"/>
</dbReference>
<keyword evidence="3" id="KW-1185">Reference proteome</keyword>
<organism evidence="2 3">
    <name type="scientific">Mytilus coruscus</name>
    <name type="common">Sea mussel</name>
    <dbReference type="NCBI Taxonomy" id="42192"/>
    <lineage>
        <taxon>Eukaryota</taxon>
        <taxon>Metazoa</taxon>
        <taxon>Spiralia</taxon>
        <taxon>Lophotrochozoa</taxon>
        <taxon>Mollusca</taxon>
        <taxon>Bivalvia</taxon>
        <taxon>Autobranchia</taxon>
        <taxon>Pteriomorphia</taxon>
        <taxon>Mytilida</taxon>
        <taxon>Mytiloidea</taxon>
        <taxon>Mytilidae</taxon>
        <taxon>Mytilinae</taxon>
        <taxon>Mytilus</taxon>
    </lineage>
</organism>
<dbReference type="InterPro" id="IPR052050">
    <property type="entry name" value="SecEffector_AnkRepeat"/>
</dbReference>
<dbReference type="SUPFAM" id="SSF48403">
    <property type="entry name" value="Ankyrin repeat"/>
    <property type="match status" value="1"/>
</dbReference>
<dbReference type="InterPro" id="IPR049050">
    <property type="entry name" value="nSTAND3"/>
</dbReference>
<dbReference type="Pfam" id="PF20720">
    <property type="entry name" value="nSTAND3"/>
    <property type="match status" value="1"/>
</dbReference>
<reference evidence="2 3" key="1">
    <citation type="submission" date="2020-06" db="EMBL/GenBank/DDBJ databases">
        <authorList>
            <person name="Li R."/>
            <person name="Bekaert M."/>
        </authorList>
    </citation>
    <scope>NUCLEOTIDE SEQUENCE [LARGE SCALE GENOMIC DNA]</scope>
    <source>
        <strain evidence="3">wild</strain>
    </source>
</reference>
<dbReference type="OrthoDB" id="6089603at2759"/>
<dbReference type="Gene3D" id="1.25.40.20">
    <property type="entry name" value="Ankyrin repeat-containing domain"/>
    <property type="match status" value="2"/>
</dbReference>
<evidence type="ECO:0000313" key="3">
    <source>
        <dbReference type="Proteomes" id="UP000507470"/>
    </source>
</evidence>
<dbReference type="InterPro" id="IPR036770">
    <property type="entry name" value="Ankyrin_rpt-contain_sf"/>
</dbReference>
<proteinExistence type="predicted"/>
<evidence type="ECO:0000313" key="2">
    <source>
        <dbReference type="EMBL" id="CAC5406250.1"/>
    </source>
</evidence>
<accession>A0A6J8DGU6</accession>